<evidence type="ECO:0000313" key="2">
    <source>
        <dbReference type="Proteomes" id="UP001239462"/>
    </source>
</evidence>
<comment type="caution">
    <text evidence="1">The sequence shown here is derived from an EMBL/GenBank/DDBJ whole genome shotgun (WGS) entry which is preliminary data.</text>
</comment>
<keyword evidence="2" id="KW-1185">Reference proteome</keyword>
<organism evidence="1 2">
    <name type="scientific">Roseiconus lacunae</name>
    <dbReference type="NCBI Taxonomy" id="2605694"/>
    <lineage>
        <taxon>Bacteria</taxon>
        <taxon>Pseudomonadati</taxon>
        <taxon>Planctomycetota</taxon>
        <taxon>Planctomycetia</taxon>
        <taxon>Pirellulales</taxon>
        <taxon>Pirellulaceae</taxon>
        <taxon>Roseiconus</taxon>
    </lineage>
</organism>
<reference evidence="1 2" key="1">
    <citation type="submission" date="2023-06" db="EMBL/GenBank/DDBJ databases">
        <title>Roseiconus lacunae JC819 isolated from Gulf of Mannar region, Tamil Nadu.</title>
        <authorList>
            <person name="Pk S."/>
            <person name="Ch S."/>
            <person name="Ch V.R."/>
        </authorList>
    </citation>
    <scope>NUCLEOTIDE SEQUENCE [LARGE SCALE GENOMIC DNA]</scope>
    <source>
        <strain evidence="1 2">JC819</strain>
    </source>
</reference>
<dbReference type="RefSeq" id="WP_289164216.1">
    <property type="nucleotide sequence ID" value="NZ_JASZZN010000009.1"/>
</dbReference>
<proteinExistence type="predicted"/>
<dbReference type="Proteomes" id="UP001239462">
    <property type="component" value="Unassembled WGS sequence"/>
</dbReference>
<evidence type="ECO:0000313" key="1">
    <source>
        <dbReference type="EMBL" id="MDM4016569.1"/>
    </source>
</evidence>
<accession>A0ABT7PJA6</accession>
<protein>
    <submittedName>
        <fullName evidence="1">Uncharacterized protein</fullName>
    </submittedName>
</protein>
<name>A0ABT7PJA6_9BACT</name>
<sequence>MKQTLTYTNPAVDLSPLDRILKTPARCHLVGATAMSLLMAVSVVCWASPESLLPQRHHSVDEIHRATRLISQARQHRESLKLAKADFADVAARADAIRQWLPEEIDWQQRRQSLRRLASEYDLQWFRLDPGTFETRDRVGIWKAKIELHGSFPNVTRFICRLHQMPHPIWCDETRIQRSPPSAFERDQETCSVFLSIRIPVAASGTIAGKLLEETLVSKSHSGHSP</sequence>
<gene>
    <name evidence="1" type="ORF">QTN89_14080</name>
</gene>
<dbReference type="EMBL" id="JASZZN010000009">
    <property type="protein sequence ID" value="MDM4016569.1"/>
    <property type="molecule type" value="Genomic_DNA"/>
</dbReference>